<feature type="region of interest" description="Disordered" evidence="9">
    <location>
        <begin position="379"/>
        <end position="402"/>
    </location>
</feature>
<keyword evidence="7" id="KW-0804">Transcription</keyword>
<dbReference type="AlphaFoldDB" id="A0A0C9QIY2"/>
<keyword evidence="2" id="KW-0479">Metal-binding</keyword>
<evidence type="ECO:0000259" key="10">
    <source>
        <dbReference type="Pfam" id="PF15997"/>
    </source>
</evidence>
<feature type="region of interest" description="Disordered" evidence="9">
    <location>
        <begin position="537"/>
        <end position="562"/>
    </location>
</feature>
<proteinExistence type="predicted"/>
<dbReference type="GO" id="GO:0005634">
    <property type="term" value="C:nucleus"/>
    <property type="evidence" value="ECO:0007669"/>
    <property type="project" value="UniProtKB-SubCell"/>
</dbReference>
<keyword evidence="5" id="KW-0805">Transcription regulation</keyword>
<comment type="subcellular location">
    <subcellularLocation>
        <location evidence="1">Nucleus</location>
    </subcellularLocation>
</comment>
<dbReference type="EMBL" id="GBYB01003494">
    <property type="protein sequence ID" value="JAG73261.1"/>
    <property type="molecule type" value="Transcribed_RNA"/>
</dbReference>
<evidence type="ECO:0000256" key="7">
    <source>
        <dbReference type="ARBA" id="ARBA00023163"/>
    </source>
</evidence>
<feature type="compositionally biased region" description="Low complexity" evidence="9">
    <location>
        <begin position="304"/>
        <end position="361"/>
    </location>
</feature>
<protein>
    <submittedName>
        <fullName evidence="11">ZNF704 protein</fullName>
    </submittedName>
</protein>
<dbReference type="SMART" id="SM01366">
    <property type="entry name" value="c-clamp"/>
    <property type="match status" value="1"/>
</dbReference>
<name>A0A0C9QIY2_9HYME</name>
<evidence type="ECO:0000256" key="2">
    <source>
        <dbReference type="ARBA" id="ARBA00022723"/>
    </source>
</evidence>
<feature type="compositionally biased region" description="Basic and acidic residues" evidence="9">
    <location>
        <begin position="159"/>
        <end position="176"/>
    </location>
</feature>
<keyword evidence="8" id="KW-0539">Nucleus</keyword>
<sequence length="615" mass="66746">MMSVGKRLAKRSIIGSRVAAPGTDGKYYGGTIRAIKTPASATGDAGLSLTPETLYSVKFDEIGGKQPPISTTEYLERDLIGRGFGCINHVRLLPGQTVYFTHNSREVKAEVIQHKEHQKEVEVKILPTKDRKLPMNVMKRIGQLRLLACRKSPRLADQKTDFAKMADMNSDRKRATSDSIDVPHVPGSRKRRPSSRNSSERSWPENNNSNSASPTDMGDEHMCVREGCTNQGDHGACMDDCTAAVALLSLLHSSVSPKNVPSPNPSEPSFGTAGTSNSSSSSGSWRSTPSPVVLSAGASPTEVSAWPSSSHASGSPTSIPSCSSYGSMPGSSGSTPGSSVSIPGLSGSIPGSSGSTPGSSLMLDEGVCLPDFDMRLKEKNKRKPTKKLVANPRKPTQPTQGYIFEDCGRPNIHPMFQCSWRKCGEIRETVEQIVAHIRNVHGLPESNVEAANVQEEEFYFDAIKVIDYQVPVSSPPTLSHRDMARPPHEDPEYQKQLAMEAGSTVIKVVGTPAVRPPQTSVLKIMNNEGQLLKFQATSLPSGGNTGKHRKPTKSQHRYVSPSGSLLALSTGDKIISKSRRGRNEVKKCRKRHGMEGRLDWCTQCKWKKACTRYVV</sequence>
<evidence type="ECO:0000256" key="5">
    <source>
        <dbReference type="ARBA" id="ARBA00023015"/>
    </source>
</evidence>
<evidence type="ECO:0000256" key="3">
    <source>
        <dbReference type="ARBA" id="ARBA00022771"/>
    </source>
</evidence>
<organism evidence="11">
    <name type="scientific">Fopius arisanus</name>
    <dbReference type="NCBI Taxonomy" id="64838"/>
    <lineage>
        <taxon>Eukaryota</taxon>
        <taxon>Metazoa</taxon>
        <taxon>Ecdysozoa</taxon>
        <taxon>Arthropoda</taxon>
        <taxon>Hexapoda</taxon>
        <taxon>Insecta</taxon>
        <taxon>Pterygota</taxon>
        <taxon>Neoptera</taxon>
        <taxon>Endopterygota</taxon>
        <taxon>Hymenoptera</taxon>
        <taxon>Apocrita</taxon>
        <taxon>Ichneumonoidea</taxon>
        <taxon>Braconidae</taxon>
        <taxon>Opiinae</taxon>
        <taxon>Fopius</taxon>
    </lineage>
</organism>
<dbReference type="Pfam" id="PF15997">
    <property type="entry name" value="DUF4772"/>
    <property type="match status" value="1"/>
</dbReference>
<accession>A0A0C9QIY2</accession>
<dbReference type="GO" id="GO:0006357">
    <property type="term" value="P:regulation of transcription by RNA polymerase II"/>
    <property type="evidence" value="ECO:0007669"/>
    <property type="project" value="TreeGrafter"/>
</dbReference>
<keyword evidence="4" id="KW-0862">Zinc</keyword>
<gene>
    <name evidence="11" type="primary">ZNF704</name>
    <name evidence="11" type="ORF">g.47460</name>
</gene>
<dbReference type="GO" id="GO:0000978">
    <property type="term" value="F:RNA polymerase II cis-regulatory region sequence-specific DNA binding"/>
    <property type="evidence" value="ECO:0007669"/>
    <property type="project" value="TreeGrafter"/>
</dbReference>
<keyword evidence="3" id="KW-0863">Zinc-finger</keyword>
<evidence type="ECO:0000256" key="4">
    <source>
        <dbReference type="ARBA" id="ARBA00022833"/>
    </source>
</evidence>
<dbReference type="InterPro" id="IPR052253">
    <property type="entry name" value="CR1/CR2-DNA-binding_regulator"/>
</dbReference>
<dbReference type="PANTHER" id="PTHR13006:SF9">
    <property type="entry name" value="GLUCOSE TRANSPORTER 4 ENHANCER FACTOR, ISOFORM G"/>
    <property type="match status" value="1"/>
</dbReference>
<evidence type="ECO:0000256" key="1">
    <source>
        <dbReference type="ARBA" id="ARBA00004123"/>
    </source>
</evidence>
<dbReference type="PANTHER" id="PTHR13006">
    <property type="entry name" value="PAPILLOMAVIRUS REGULATORY FACTOR PRF-1"/>
    <property type="match status" value="1"/>
</dbReference>
<dbReference type="GO" id="GO:0003700">
    <property type="term" value="F:DNA-binding transcription factor activity"/>
    <property type="evidence" value="ECO:0007669"/>
    <property type="project" value="TreeGrafter"/>
</dbReference>
<evidence type="ECO:0000256" key="8">
    <source>
        <dbReference type="ARBA" id="ARBA00023242"/>
    </source>
</evidence>
<evidence type="ECO:0000256" key="9">
    <source>
        <dbReference type="SAM" id="MobiDB-lite"/>
    </source>
</evidence>
<reference evidence="11" key="1">
    <citation type="submission" date="2015-01" db="EMBL/GenBank/DDBJ databases">
        <title>Transcriptome Assembly of Fopius arisanus.</title>
        <authorList>
            <person name="Geib S."/>
        </authorList>
    </citation>
    <scope>NUCLEOTIDE SEQUENCE</scope>
</reference>
<feature type="compositionally biased region" description="Low complexity" evidence="9">
    <location>
        <begin position="267"/>
        <end position="290"/>
    </location>
</feature>
<feature type="region of interest" description="Disordered" evidence="9">
    <location>
        <begin position="159"/>
        <end position="218"/>
    </location>
</feature>
<dbReference type="InterPro" id="IPR031940">
    <property type="entry name" value="DUF4772"/>
</dbReference>
<dbReference type="GO" id="GO:0008270">
    <property type="term" value="F:zinc ion binding"/>
    <property type="evidence" value="ECO:0007669"/>
    <property type="project" value="UniProtKB-KW"/>
</dbReference>
<evidence type="ECO:0000313" key="11">
    <source>
        <dbReference type="EMBL" id="JAG73261.1"/>
    </source>
</evidence>
<feature type="compositionally biased region" description="Basic residues" evidence="9">
    <location>
        <begin position="546"/>
        <end position="556"/>
    </location>
</feature>
<feature type="region of interest" description="Disordered" evidence="9">
    <location>
        <begin position="255"/>
        <end position="362"/>
    </location>
</feature>
<feature type="domain" description="DUF4772" evidence="10">
    <location>
        <begin position="6"/>
        <end position="126"/>
    </location>
</feature>
<evidence type="ECO:0000256" key="6">
    <source>
        <dbReference type="ARBA" id="ARBA00023125"/>
    </source>
</evidence>
<keyword evidence="6" id="KW-0238">DNA-binding</keyword>